<keyword evidence="1" id="KW-1133">Transmembrane helix</keyword>
<proteinExistence type="predicted"/>
<feature type="transmembrane region" description="Helical" evidence="1">
    <location>
        <begin position="52"/>
        <end position="75"/>
    </location>
</feature>
<protein>
    <submittedName>
        <fullName evidence="3">2TM domain-containing protein</fullName>
    </submittedName>
</protein>
<dbReference type="EMBL" id="JADEXN010000034">
    <property type="protein sequence ID" value="MBE9039808.1"/>
    <property type="molecule type" value="Genomic_DNA"/>
</dbReference>
<evidence type="ECO:0000259" key="2">
    <source>
        <dbReference type="Pfam" id="PF13239"/>
    </source>
</evidence>
<evidence type="ECO:0000313" key="3">
    <source>
        <dbReference type="EMBL" id="MBE9039808.1"/>
    </source>
</evidence>
<dbReference type="Pfam" id="PF13239">
    <property type="entry name" value="2TM"/>
    <property type="match status" value="1"/>
</dbReference>
<accession>A0A928VX74</accession>
<dbReference type="RefSeq" id="WP_264320070.1">
    <property type="nucleotide sequence ID" value="NZ_JADEXN010000034.1"/>
</dbReference>
<feature type="transmembrane region" description="Helical" evidence="1">
    <location>
        <begin position="25"/>
        <end position="46"/>
    </location>
</feature>
<evidence type="ECO:0000313" key="4">
    <source>
        <dbReference type="Proteomes" id="UP000621799"/>
    </source>
</evidence>
<comment type="caution">
    <text evidence="3">The sequence shown here is derived from an EMBL/GenBank/DDBJ whole genome shotgun (WGS) entry which is preliminary data.</text>
</comment>
<gene>
    <name evidence="3" type="ORF">IQ235_03250</name>
</gene>
<dbReference type="InterPro" id="IPR025698">
    <property type="entry name" value="2TM_dom"/>
</dbReference>
<name>A0A928VX74_9CYAN</name>
<keyword evidence="1" id="KW-0472">Membrane</keyword>
<feature type="domain" description="2TM" evidence="2">
    <location>
        <begin position="20"/>
        <end position="77"/>
    </location>
</feature>
<dbReference type="AlphaFoldDB" id="A0A928VX74"/>
<keyword evidence="4" id="KW-1185">Reference proteome</keyword>
<evidence type="ECO:0000256" key="1">
    <source>
        <dbReference type="SAM" id="Phobius"/>
    </source>
</evidence>
<keyword evidence="1" id="KW-0812">Transmembrane</keyword>
<reference evidence="3" key="1">
    <citation type="submission" date="2020-10" db="EMBL/GenBank/DDBJ databases">
        <authorList>
            <person name="Castelo-Branco R."/>
            <person name="Eusebio N."/>
            <person name="Adriana R."/>
            <person name="Vieira A."/>
            <person name="Brugerolle De Fraissinette N."/>
            <person name="Rezende De Castro R."/>
            <person name="Schneider M.P."/>
            <person name="Vasconcelos V."/>
            <person name="Leao P.N."/>
        </authorList>
    </citation>
    <scope>NUCLEOTIDE SEQUENCE</scope>
    <source>
        <strain evidence="3">LEGE 11467</strain>
    </source>
</reference>
<dbReference type="Proteomes" id="UP000621799">
    <property type="component" value="Unassembled WGS sequence"/>
</dbReference>
<sequence>MPPTWPRKPDRSDPEFRRFGDRLNYAFHVAVYCAGNSGMWFFYNLYRSTGSWATWTTGVWTVVLLLHTLYVFAIADYSESTES</sequence>
<organism evidence="3 4">
    <name type="scientific">Zarconia navalis LEGE 11467</name>
    <dbReference type="NCBI Taxonomy" id="1828826"/>
    <lineage>
        <taxon>Bacteria</taxon>
        <taxon>Bacillati</taxon>
        <taxon>Cyanobacteriota</taxon>
        <taxon>Cyanophyceae</taxon>
        <taxon>Oscillatoriophycideae</taxon>
        <taxon>Oscillatoriales</taxon>
        <taxon>Oscillatoriales incertae sedis</taxon>
        <taxon>Zarconia</taxon>
        <taxon>Zarconia navalis</taxon>
    </lineage>
</organism>